<dbReference type="SUPFAM" id="SSF52266">
    <property type="entry name" value="SGNH hydrolase"/>
    <property type="match status" value="1"/>
</dbReference>
<feature type="chain" id="PRO_5042045446" description="SGNH hydrolase-type esterase domain-containing protein" evidence="2">
    <location>
        <begin position="20"/>
        <end position="633"/>
    </location>
</feature>
<evidence type="ECO:0000313" key="4">
    <source>
        <dbReference type="Proteomes" id="UP001054857"/>
    </source>
</evidence>
<proteinExistence type="predicted"/>
<feature type="region of interest" description="Disordered" evidence="1">
    <location>
        <begin position="414"/>
        <end position="435"/>
    </location>
</feature>
<sequence>MRLLLLLAIAAVLQPHALAAESLQGAAAAAGGDATGGSSSSIRIGGRQLHEGGGDDPRVAAGVKRLLQAAKLYRSRLPGGQTMLRPRQIHRALYGGDLERLRNFVRRMALGESLTLALMGGSVSKGMGAVAGEPSLEAWLGGWLAQVAPLAGTAVGGAGGDVGGAGGAAGGGEGGVGAVVAAPAGSQRSTVRLVNAACPATSSAYMNMCLREYLREPERVDLILLEYAINDEAFPDPPWENEHRKSFELLVRKLLRLPRRPPVVLLNTYRWHSEGALRGPTGTKRPSGGIYYTNTEAHYFEFATYYGLPMISLKAAVYHQMMAGVRGCQVHSLRYQTRENSSSDPAALFYEDGMHPSGLTGHRVLSELVIAMLLHAARSLEARPWRQSEEEHIRAPLPRPMIPRIGANYSVSEGWQRGASQQQQEDGEGDEGGGYGQLDRCLLGDNLRAAAVEAQGFEWLNEGRNPQAPKWGFTATAPGSHITFQPLGLDTPASSALNGTAVAAASTTGASAPPVSVLVILAYLRSYENMGVAEVSCLGGAGCMCGGSADGAVVLRLDGHWAQRTSQLQLGCFPALLAPGCRVRVRVAAESSSGKHKVKLGGLIVSHSAPGLAQDMCRDNLEATQRAAGYREM</sequence>
<dbReference type="Gene3D" id="3.40.50.1110">
    <property type="entry name" value="SGNH hydrolase"/>
    <property type="match status" value="1"/>
</dbReference>
<dbReference type="AlphaFoldDB" id="A0AAD3HST8"/>
<evidence type="ECO:0000313" key="3">
    <source>
        <dbReference type="EMBL" id="GFR52534.1"/>
    </source>
</evidence>
<dbReference type="CDD" id="cd00229">
    <property type="entry name" value="SGNH_hydrolase"/>
    <property type="match status" value="1"/>
</dbReference>
<evidence type="ECO:0000256" key="2">
    <source>
        <dbReference type="SAM" id="SignalP"/>
    </source>
</evidence>
<keyword evidence="2" id="KW-0732">Signal</keyword>
<feature type="compositionally biased region" description="Low complexity" evidence="1">
    <location>
        <begin position="30"/>
        <end position="47"/>
    </location>
</feature>
<organism evidence="3 4">
    <name type="scientific">Astrephomene gubernaculifera</name>
    <dbReference type="NCBI Taxonomy" id="47775"/>
    <lineage>
        <taxon>Eukaryota</taxon>
        <taxon>Viridiplantae</taxon>
        <taxon>Chlorophyta</taxon>
        <taxon>core chlorophytes</taxon>
        <taxon>Chlorophyceae</taxon>
        <taxon>CS clade</taxon>
        <taxon>Chlamydomonadales</taxon>
        <taxon>Astrephomenaceae</taxon>
        <taxon>Astrephomene</taxon>
    </lineage>
</organism>
<accession>A0AAD3HST8</accession>
<dbReference type="PANTHER" id="PTHR34407">
    <property type="entry name" value="EXPRESSED PROTEIN"/>
    <property type="match status" value="1"/>
</dbReference>
<gene>
    <name evidence="3" type="ORF">Agub_g15107</name>
</gene>
<feature type="signal peptide" evidence="2">
    <location>
        <begin position="1"/>
        <end position="19"/>
    </location>
</feature>
<name>A0AAD3HST8_9CHLO</name>
<keyword evidence="4" id="KW-1185">Reference proteome</keyword>
<dbReference type="InterPro" id="IPR036514">
    <property type="entry name" value="SGNH_hydro_sf"/>
</dbReference>
<reference evidence="3 4" key="1">
    <citation type="journal article" date="2021" name="Sci. Rep.">
        <title>Genome sequencing of the multicellular alga Astrephomene provides insights into convergent evolution of germ-soma differentiation.</title>
        <authorList>
            <person name="Yamashita S."/>
            <person name="Yamamoto K."/>
            <person name="Matsuzaki R."/>
            <person name="Suzuki S."/>
            <person name="Yamaguchi H."/>
            <person name="Hirooka S."/>
            <person name="Minakuchi Y."/>
            <person name="Miyagishima S."/>
            <person name="Kawachi M."/>
            <person name="Toyoda A."/>
            <person name="Nozaki H."/>
        </authorList>
    </citation>
    <scope>NUCLEOTIDE SEQUENCE [LARGE SCALE GENOMIC DNA]</scope>
    <source>
        <strain evidence="3 4">NIES-4017</strain>
    </source>
</reference>
<protein>
    <recommendedName>
        <fullName evidence="5">SGNH hydrolase-type esterase domain-containing protein</fullName>
    </recommendedName>
</protein>
<evidence type="ECO:0000256" key="1">
    <source>
        <dbReference type="SAM" id="MobiDB-lite"/>
    </source>
</evidence>
<dbReference type="EMBL" id="BMAR01000066">
    <property type="protein sequence ID" value="GFR52534.1"/>
    <property type="molecule type" value="Genomic_DNA"/>
</dbReference>
<feature type="region of interest" description="Disordered" evidence="1">
    <location>
        <begin position="30"/>
        <end position="55"/>
    </location>
</feature>
<comment type="caution">
    <text evidence="3">The sequence shown here is derived from an EMBL/GenBank/DDBJ whole genome shotgun (WGS) entry which is preliminary data.</text>
</comment>
<dbReference type="PANTHER" id="PTHR34407:SF1">
    <property type="entry name" value="SGNH HYDROLASE-TYPE ESTERASE DOMAIN-CONTAINING PROTEIN"/>
    <property type="match status" value="1"/>
</dbReference>
<dbReference type="Proteomes" id="UP001054857">
    <property type="component" value="Unassembled WGS sequence"/>
</dbReference>
<evidence type="ECO:0008006" key="5">
    <source>
        <dbReference type="Google" id="ProtNLM"/>
    </source>
</evidence>